<reference evidence="1" key="1">
    <citation type="submission" date="2020-07" db="EMBL/GenBank/DDBJ databases">
        <title>Multicomponent nature underlies the extraordinary mechanical properties of spider dragline silk.</title>
        <authorList>
            <person name="Kono N."/>
            <person name="Nakamura H."/>
            <person name="Mori M."/>
            <person name="Yoshida Y."/>
            <person name="Ohtoshi R."/>
            <person name="Malay A.D."/>
            <person name="Moran D.A.P."/>
            <person name="Tomita M."/>
            <person name="Numata K."/>
            <person name="Arakawa K."/>
        </authorList>
    </citation>
    <scope>NUCLEOTIDE SEQUENCE</scope>
</reference>
<gene>
    <name evidence="1" type="primary">NCL1_47306</name>
    <name evidence="1" type="ORF">TNCT_208471</name>
</gene>
<comment type="caution">
    <text evidence="1">The sequence shown here is derived from an EMBL/GenBank/DDBJ whole genome shotgun (WGS) entry which is preliminary data.</text>
</comment>
<dbReference type="EMBL" id="BMAO01000785">
    <property type="protein sequence ID" value="GFQ69179.1"/>
    <property type="molecule type" value="Genomic_DNA"/>
</dbReference>
<organism evidence="1 2">
    <name type="scientific">Trichonephila clavata</name>
    <name type="common">Joro spider</name>
    <name type="synonym">Nephila clavata</name>
    <dbReference type="NCBI Taxonomy" id="2740835"/>
    <lineage>
        <taxon>Eukaryota</taxon>
        <taxon>Metazoa</taxon>
        <taxon>Ecdysozoa</taxon>
        <taxon>Arthropoda</taxon>
        <taxon>Chelicerata</taxon>
        <taxon>Arachnida</taxon>
        <taxon>Araneae</taxon>
        <taxon>Araneomorphae</taxon>
        <taxon>Entelegynae</taxon>
        <taxon>Araneoidea</taxon>
        <taxon>Nephilidae</taxon>
        <taxon>Trichonephila</taxon>
    </lineage>
</organism>
<evidence type="ECO:0000313" key="2">
    <source>
        <dbReference type="Proteomes" id="UP000887116"/>
    </source>
</evidence>
<name>A0A8X6F4B3_TRICU</name>
<dbReference type="OrthoDB" id="6419505at2759"/>
<dbReference type="AlphaFoldDB" id="A0A8X6F4B3"/>
<sequence length="315" mass="35580">MDSLCIPISWIPFSLTAENENGDNEEVEIATKKCSYLVTFYEKLLDDISERSSVPPTNISDSIENIMINYRSIRRGTLPKDIDYNDVSNCLGYLYRYAACHTALVWVTLTTVFNSSLSSVLTPKFSGNGLDVMFLGGGPGNDFVGFLNALYGKHKNLFYIYVTVVDRKTGWNNIFLKTIEKLKQGDYGPASRIFEDVCVIPTFIDFDLKHSVEQNDTLKKKLQSASIVFLVKFLSHVSDIYKLLVLQNIVKFMKAGAILICIDCPDHSSVFSSVKELKSIYHAGNKQFSFNFRKERFGHTVINKCKASVSIFSRN</sequence>
<proteinExistence type="predicted"/>
<protein>
    <submittedName>
        <fullName evidence="1">Uncharacterized protein</fullName>
    </submittedName>
</protein>
<accession>A0A8X6F4B3</accession>
<keyword evidence="2" id="KW-1185">Reference proteome</keyword>
<evidence type="ECO:0000313" key="1">
    <source>
        <dbReference type="EMBL" id="GFQ69179.1"/>
    </source>
</evidence>
<dbReference type="Proteomes" id="UP000887116">
    <property type="component" value="Unassembled WGS sequence"/>
</dbReference>